<dbReference type="KEGG" id="tup:102498923"/>
<dbReference type="OrthoDB" id="9538419at2759"/>
<dbReference type="InterPro" id="IPR029254">
    <property type="entry name" value="MRFAP1"/>
</dbReference>
<evidence type="ECO:0000313" key="2">
    <source>
        <dbReference type="EMBL" id="ELW62239.1"/>
    </source>
</evidence>
<keyword evidence="3" id="KW-1185">Reference proteome</keyword>
<proteinExistence type="inferred from homology"/>
<dbReference type="InParanoid" id="L9KIB4"/>
<dbReference type="EMBL" id="KB320833">
    <property type="protein sequence ID" value="ELW62239.1"/>
    <property type="molecule type" value="Genomic_DNA"/>
</dbReference>
<dbReference type="STRING" id="246437.L9KIB4"/>
<reference evidence="3" key="1">
    <citation type="submission" date="2012-07" db="EMBL/GenBank/DDBJ databases">
        <title>Genome of the Chinese tree shrew, a rising model animal genetically related to primates.</title>
        <authorList>
            <person name="Zhang G."/>
            <person name="Fan Y."/>
            <person name="Yao Y."/>
            <person name="Huang Z."/>
        </authorList>
    </citation>
    <scope>NUCLEOTIDE SEQUENCE [LARGE SCALE GENOMIC DNA]</scope>
</reference>
<evidence type="ECO:0000256" key="1">
    <source>
        <dbReference type="ARBA" id="ARBA00005515"/>
    </source>
</evidence>
<gene>
    <name evidence="2" type="ORF">TREES_T100004154</name>
</gene>
<dbReference type="PANTHER" id="PTHR31324">
    <property type="entry name" value="MORF4 FAMILY-ASSOCIATED PROTEIN 1-RELATED"/>
    <property type="match status" value="1"/>
</dbReference>
<dbReference type="AlphaFoldDB" id="L9KIB4"/>
<sequence>MRPLDADGAQEPEDPGGLLSPVLRVVREDVACLEREHVRAHWRARRKLMEIESLLDEIKSEVEASEASALDPARSPGLDAEERVVKLCAKVERKAVEAARMGKRILELHQQMDSCACY</sequence>
<name>L9KIB4_TUPCH</name>
<dbReference type="Pfam" id="PF15155">
    <property type="entry name" value="MRFAP1"/>
    <property type="match status" value="1"/>
</dbReference>
<reference evidence="3" key="2">
    <citation type="journal article" date="2013" name="Nat. Commun.">
        <title>Genome of the Chinese tree shrew.</title>
        <authorList>
            <person name="Fan Y."/>
            <person name="Huang Z.Y."/>
            <person name="Cao C.C."/>
            <person name="Chen C.S."/>
            <person name="Chen Y.X."/>
            <person name="Fan D.D."/>
            <person name="He J."/>
            <person name="Hou H.L."/>
            <person name="Hu L."/>
            <person name="Hu X.T."/>
            <person name="Jiang X.T."/>
            <person name="Lai R."/>
            <person name="Lang Y.S."/>
            <person name="Liang B."/>
            <person name="Liao S.G."/>
            <person name="Mu D."/>
            <person name="Ma Y.Y."/>
            <person name="Niu Y.Y."/>
            <person name="Sun X.Q."/>
            <person name="Xia J.Q."/>
            <person name="Xiao J."/>
            <person name="Xiong Z.Q."/>
            <person name="Xu L."/>
            <person name="Yang L."/>
            <person name="Zhang Y."/>
            <person name="Zhao W."/>
            <person name="Zhao X.D."/>
            <person name="Zheng Y.T."/>
            <person name="Zhou J.M."/>
            <person name="Zhu Y.B."/>
            <person name="Zhang G.J."/>
            <person name="Wang J."/>
            <person name="Yao Y.G."/>
        </authorList>
    </citation>
    <scope>NUCLEOTIDE SEQUENCE [LARGE SCALE GENOMIC DNA]</scope>
</reference>
<evidence type="ECO:0000313" key="3">
    <source>
        <dbReference type="Proteomes" id="UP000011518"/>
    </source>
</evidence>
<organism evidence="2 3">
    <name type="scientific">Tupaia chinensis</name>
    <name type="common">Chinese tree shrew</name>
    <name type="synonym">Tupaia belangeri chinensis</name>
    <dbReference type="NCBI Taxonomy" id="246437"/>
    <lineage>
        <taxon>Eukaryota</taxon>
        <taxon>Metazoa</taxon>
        <taxon>Chordata</taxon>
        <taxon>Craniata</taxon>
        <taxon>Vertebrata</taxon>
        <taxon>Euteleostomi</taxon>
        <taxon>Mammalia</taxon>
        <taxon>Eutheria</taxon>
        <taxon>Euarchontoglires</taxon>
        <taxon>Scandentia</taxon>
        <taxon>Tupaiidae</taxon>
        <taxon>Tupaia</taxon>
    </lineage>
</organism>
<protein>
    <submittedName>
        <fullName evidence="2">MORF4 family-associated protein 1-like 1</fullName>
    </submittedName>
</protein>
<accession>L9KIB4</accession>
<dbReference type="PANTHER" id="PTHR31324:SF3">
    <property type="entry name" value="MORF4 FAMILY ASSOCIATED PROTEIN 1 LIKE 2"/>
    <property type="match status" value="1"/>
</dbReference>
<dbReference type="Proteomes" id="UP000011518">
    <property type="component" value="Unassembled WGS sequence"/>
</dbReference>
<dbReference type="eggNOG" id="ENOG502TH3F">
    <property type="taxonomic scope" value="Eukaryota"/>
</dbReference>
<comment type="similarity">
    <text evidence="1">Belongs to the MORF4 family-associated protein family.</text>
</comment>